<sequence length="100" mass="10794">MAPRLLIQIAEVERSVRSFPAPAERHSVRPSPIVPIRKIWLTPLGARIGKSLAHGNYRALIATIQNSNGGMASTAAAPGTFSYIVGIDEVKVYIDNTRLG</sequence>
<gene>
    <name evidence="1" type="ORF">RRG08_046054</name>
</gene>
<dbReference type="AlphaFoldDB" id="A0AAE1A958"/>
<accession>A0AAE1A958</accession>
<protein>
    <submittedName>
        <fullName evidence="1">Uncharacterized protein</fullName>
    </submittedName>
</protein>
<organism evidence="1 2">
    <name type="scientific">Elysia crispata</name>
    <name type="common">lettuce slug</name>
    <dbReference type="NCBI Taxonomy" id="231223"/>
    <lineage>
        <taxon>Eukaryota</taxon>
        <taxon>Metazoa</taxon>
        <taxon>Spiralia</taxon>
        <taxon>Lophotrochozoa</taxon>
        <taxon>Mollusca</taxon>
        <taxon>Gastropoda</taxon>
        <taxon>Heterobranchia</taxon>
        <taxon>Euthyneura</taxon>
        <taxon>Panpulmonata</taxon>
        <taxon>Sacoglossa</taxon>
        <taxon>Placobranchoidea</taxon>
        <taxon>Plakobranchidae</taxon>
        <taxon>Elysia</taxon>
    </lineage>
</organism>
<evidence type="ECO:0000313" key="1">
    <source>
        <dbReference type="EMBL" id="KAK3783295.1"/>
    </source>
</evidence>
<dbReference type="EMBL" id="JAWDGP010002430">
    <property type="protein sequence ID" value="KAK3783295.1"/>
    <property type="molecule type" value="Genomic_DNA"/>
</dbReference>
<name>A0AAE1A958_9GAST</name>
<comment type="caution">
    <text evidence="1">The sequence shown here is derived from an EMBL/GenBank/DDBJ whole genome shotgun (WGS) entry which is preliminary data.</text>
</comment>
<proteinExistence type="predicted"/>
<reference evidence="1" key="1">
    <citation type="journal article" date="2023" name="G3 (Bethesda)">
        <title>A reference genome for the long-term kleptoplast-retaining sea slug Elysia crispata morphotype clarki.</title>
        <authorList>
            <person name="Eastman K.E."/>
            <person name="Pendleton A.L."/>
            <person name="Shaikh M.A."/>
            <person name="Suttiyut T."/>
            <person name="Ogas R."/>
            <person name="Tomko P."/>
            <person name="Gavelis G."/>
            <person name="Widhalm J.R."/>
            <person name="Wisecaver J.H."/>
        </authorList>
    </citation>
    <scope>NUCLEOTIDE SEQUENCE</scope>
    <source>
        <strain evidence="1">ECLA1</strain>
    </source>
</reference>
<evidence type="ECO:0000313" key="2">
    <source>
        <dbReference type="Proteomes" id="UP001283361"/>
    </source>
</evidence>
<keyword evidence="2" id="KW-1185">Reference proteome</keyword>
<dbReference type="Proteomes" id="UP001283361">
    <property type="component" value="Unassembled WGS sequence"/>
</dbReference>